<reference evidence="2" key="1">
    <citation type="submission" date="2021-06" db="EMBL/GenBank/DDBJ databases">
        <authorList>
            <person name="Hodson N. C."/>
            <person name="Mongue J. A."/>
            <person name="Jaron S. K."/>
        </authorList>
    </citation>
    <scope>NUCLEOTIDE SEQUENCE</scope>
</reference>
<keyword evidence="1" id="KW-0175">Coiled coil</keyword>
<dbReference type="Proteomes" id="UP000708208">
    <property type="component" value="Unassembled WGS sequence"/>
</dbReference>
<feature type="coiled-coil region" evidence="1">
    <location>
        <begin position="184"/>
        <end position="216"/>
    </location>
</feature>
<keyword evidence="3" id="KW-1185">Reference proteome</keyword>
<dbReference type="AlphaFoldDB" id="A0A8J2JWA0"/>
<evidence type="ECO:0000313" key="2">
    <source>
        <dbReference type="EMBL" id="CAG7727995.1"/>
    </source>
</evidence>
<proteinExistence type="predicted"/>
<evidence type="ECO:0008006" key="4">
    <source>
        <dbReference type="Google" id="ProtNLM"/>
    </source>
</evidence>
<organism evidence="2 3">
    <name type="scientific">Allacma fusca</name>
    <dbReference type="NCBI Taxonomy" id="39272"/>
    <lineage>
        <taxon>Eukaryota</taxon>
        <taxon>Metazoa</taxon>
        <taxon>Ecdysozoa</taxon>
        <taxon>Arthropoda</taxon>
        <taxon>Hexapoda</taxon>
        <taxon>Collembola</taxon>
        <taxon>Symphypleona</taxon>
        <taxon>Sminthuridae</taxon>
        <taxon>Allacma</taxon>
    </lineage>
</organism>
<dbReference type="EMBL" id="CAJVCH010156651">
    <property type="protein sequence ID" value="CAG7727995.1"/>
    <property type="molecule type" value="Genomic_DNA"/>
</dbReference>
<sequence length="341" mass="38659">MKKQQVYACIYYIVDKSYSSVKAQKIAFDTKQFPTVRDTIGSELPVVWDDTGEEYQATIIDIGRKSDMARLAAELAKVACDQSFFEKEATGTKRARLPRQVDDDECQTVAKSSNNQRFKKRKTAACGSEVRDEASSIILVLKERQNENILIDEASSSMSFSSHSEEPVTPEFNGASQAVLATVIQEKDKEIEDLRKQLLREKNKVLNLQKDRITDNDELLDFGNELHISKKLVESIRDRYRGSPSQFLRALMEQTGVFTLEEISKHSVYGRKSSSSPENLRPALPPKFISLKDYVVRESGLCRGSASFIKFELSVRGICSDARKRLKKQKSYKTKETIISD</sequence>
<name>A0A8J2JWA0_9HEXA</name>
<accession>A0A8J2JWA0</accession>
<comment type="caution">
    <text evidence="2">The sequence shown here is derived from an EMBL/GenBank/DDBJ whole genome shotgun (WGS) entry which is preliminary data.</text>
</comment>
<evidence type="ECO:0000256" key="1">
    <source>
        <dbReference type="SAM" id="Coils"/>
    </source>
</evidence>
<protein>
    <recommendedName>
        <fullName evidence="4">BEN domain-containing protein</fullName>
    </recommendedName>
</protein>
<gene>
    <name evidence="2" type="ORF">AFUS01_LOCUS16807</name>
</gene>
<evidence type="ECO:0000313" key="3">
    <source>
        <dbReference type="Proteomes" id="UP000708208"/>
    </source>
</evidence>